<name>A0ABN8IS18_9NEOP</name>
<protein>
    <recommendedName>
        <fullName evidence="5">Lipoprotein</fullName>
    </recommendedName>
</protein>
<feature type="signal peptide" evidence="2">
    <location>
        <begin position="1"/>
        <end position="23"/>
    </location>
</feature>
<keyword evidence="2" id="KW-0732">Signal</keyword>
<evidence type="ECO:0008006" key="5">
    <source>
        <dbReference type="Google" id="ProtNLM"/>
    </source>
</evidence>
<dbReference type="Gene3D" id="2.60.270.50">
    <property type="match status" value="1"/>
</dbReference>
<evidence type="ECO:0000313" key="3">
    <source>
        <dbReference type="EMBL" id="CAH2062171.1"/>
    </source>
</evidence>
<reference evidence="3" key="1">
    <citation type="submission" date="2022-03" db="EMBL/GenBank/DDBJ databases">
        <authorList>
            <person name="Martin H S."/>
        </authorList>
    </citation>
    <scope>NUCLEOTIDE SEQUENCE</scope>
</reference>
<feature type="chain" id="PRO_5046649326" description="Lipoprotein" evidence="2">
    <location>
        <begin position="24"/>
        <end position="151"/>
    </location>
</feature>
<sequence length="151" mass="16797">MKTTSGICFAALSMLLNCGTSRGLEENYANFIVKNGNSIREDGLIKNAELSWGKWQRDGEDLATINKIRFNTVRSANFRALGRDNSPTGVEGTFEIYEGAKKIAIVVFNIPFWGANELEIREMDDEFVCKQRGFTPKGSPTIVIKCHKISG</sequence>
<evidence type="ECO:0000313" key="4">
    <source>
        <dbReference type="Proteomes" id="UP000837857"/>
    </source>
</evidence>
<dbReference type="Pfam" id="PF06355">
    <property type="entry name" value="Aegerolysin"/>
    <property type="match status" value="1"/>
</dbReference>
<dbReference type="Proteomes" id="UP000837857">
    <property type="component" value="Chromosome 29"/>
</dbReference>
<proteinExistence type="inferred from homology"/>
<evidence type="ECO:0000256" key="1">
    <source>
        <dbReference type="ARBA" id="ARBA00010795"/>
    </source>
</evidence>
<keyword evidence="4" id="KW-1185">Reference proteome</keyword>
<comment type="similarity">
    <text evidence="1">Belongs to the aegerolysin family.</text>
</comment>
<dbReference type="EMBL" id="OW152841">
    <property type="protein sequence ID" value="CAH2062171.1"/>
    <property type="molecule type" value="Genomic_DNA"/>
</dbReference>
<dbReference type="InterPro" id="IPR009413">
    <property type="entry name" value="Aegerolysin-typ"/>
</dbReference>
<evidence type="ECO:0000256" key="2">
    <source>
        <dbReference type="SAM" id="SignalP"/>
    </source>
</evidence>
<accession>A0ABN8IS18</accession>
<feature type="non-terminal residue" evidence="3">
    <location>
        <position position="151"/>
    </location>
</feature>
<organism evidence="3 4">
    <name type="scientific">Iphiclides podalirius</name>
    <name type="common">scarce swallowtail</name>
    <dbReference type="NCBI Taxonomy" id="110791"/>
    <lineage>
        <taxon>Eukaryota</taxon>
        <taxon>Metazoa</taxon>
        <taxon>Ecdysozoa</taxon>
        <taxon>Arthropoda</taxon>
        <taxon>Hexapoda</taxon>
        <taxon>Insecta</taxon>
        <taxon>Pterygota</taxon>
        <taxon>Neoptera</taxon>
        <taxon>Endopterygota</taxon>
        <taxon>Lepidoptera</taxon>
        <taxon>Glossata</taxon>
        <taxon>Ditrysia</taxon>
        <taxon>Papilionoidea</taxon>
        <taxon>Papilionidae</taxon>
        <taxon>Papilioninae</taxon>
        <taxon>Iphiclides</taxon>
    </lineage>
</organism>
<gene>
    <name evidence="3" type="ORF">IPOD504_LOCUS11738</name>
</gene>